<sequence length="116" mass="13555">MNKIGEKIRKLRDLRGFSQESLAFELGLTQPSYARLEKYDERISITRLIQIAKILNTTVSDLIEEKTQKISHQYNNEVANSYNVDTINTIINADKEHIITLKEEILFLKKLLEDKF</sequence>
<dbReference type="Gene3D" id="1.10.260.40">
    <property type="entry name" value="lambda repressor-like DNA-binding domains"/>
    <property type="match status" value="1"/>
</dbReference>
<feature type="domain" description="HTH cro/C1-type" evidence="2">
    <location>
        <begin position="8"/>
        <end position="62"/>
    </location>
</feature>
<protein>
    <submittedName>
        <fullName evidence="3">Helix-turn-helix transcriptional regulator</fullName>
    </submittedName>
</protein>
<keyword evidence="1" id="KW-0238">DNA-binding</keyword>
<dbReference type="CDD" id="cd00093">
    <property type="entry name" value="HTH_XRE"/>
    <property type="match status" value="1"/>
</dbReference>
<dbReference type="PROSITE" id="PS50943">
    <property type="entry name" value="HTH_CROC1"/>
    <property type="match status" value="1"/>
</dbReference>
<dbReference type="Pfam" id="PF01381">
    <property type="entry name" value="HTH_3"/>
    <property type="match status" value="1"/>
</dbReference>
<accession>A0ABS2D329</accession>
<evidence type="ECO:0000313" key="4">
    <source>
        <dbReference type="Proteomes" id="UP000759529"/>
    </source>
</evidence>
<gene>
    <name evidence="3" type="ORF">H9X54_015955</name>
</gene>
<dbReference type="InterPro" id="IPR010982">
    <property type="entry name" value="Lambda_DNA-bd_dom_sf"/>
</dbReference>
<dbReference type="InterPro" id="IPR050807">
    <property type="entry name" value="TransReg_Diox_bact_type"/>
</dbReference>
<name>A0ABS2D329_9FLAO</name>
<evidence type="ECO:0000259" key="2">
    <source>
        <dbReference type="PROSITE" id="PS50943"/>
    </source>
</evidence>
<keyword evidence="4" id="KW-1185">Reference proteome</keyword>
<evidence type="ECO:0000256" key="1">
    <source>
        <dbReference type="ARBA" id="ARBA00023125"/>
    </source>
</evidence>
<organism evidence="3 4">
    <name type="scientific">Flavobacterium macrobrachii</name>
    <dbReference type="NCBI Taxonomy" id="591204"/>
    <lineage>
        <taxon>Bacteria</taxon>
        <taxon>Pseudomonadati</taxon>
        <taxon>Bacteroidota</taxon>
        <taxon>Flavobacteriia</taxon>
        <taxon>Flavobacteriales</taxon>
        <taxon>Flavobacteriaceae</taxon>
        <taxon>Flavobacterium</taxon>
    </lineage>
</organism>
<dbReference type="Proteomes" id="UP000759529">
    <property type="component" value="Unassembled WGS sequence"/>
</dbReference>
<dbReference type="EMBL" id="JACSOD020000508">
    <property type="protein sequence ID" value="MBM6500785.1"/>
    <property type="molecule type" value="Genomic_DNA"/>
</dbReference>
<evidence type="ECO:0000313" key="3">
    <source>
        <dbReference type="EMBL" id="MBM6500785.1"/>
    </source>
</evidence>
<dbReference type="InterPro" id="IPR001387">
    <property type="entry name" value="Cro/C1-type_HTH"/>
</dbReference>
<proteinExistence type="predicted"/>
<dbReference type="RefSeq" id="WP_187656048.1">
    <property type="nucleotide sequence ID" value="NZ_JACSOD020000508.1"/>
</dbReference>
<reference evidence="3 4" key="1">
    <citation type="submission" date="2021-02" db="EMBL/GenBank/DDBJ databases">
        <authorList>
            <person name="Jung H.S."/>
            <person name="Chun B.H."/>
            <person name="Jeon C.O."/>
        </authorList>
    </citation>
    <scope>NUCLEOTIDE SEQUENCE [LARGE SCALE GENOMIC DNA]</scope>
    <source>
        <strain evidence="3 4">LMG 25203</strain>
    </source>
</reference>
<dbReference type="PANTHER" id="PTHR46797">
    <property type="entry name" value="HTH-TYPE TRANSCRIPTIONAL REGULATOR"/>
    <property type="match status" value="1"/>
</dbReference>
<dbReference type="PANTHER" id="PTHR46797:SF1">
    <property type="entry name" value="METHYLPHOSPHONATE SYNTHASE"/>
    <property type="match status" value="1"/>
</dbReference>
<dbReference type="SUPFAM" id="SSF47413">
    <property type="entry name" value="lambda repressor-like DNA-binding domains"/>
    <property type="match status" value="1"/>
</dbReference>
<comment type="caution">
    <text evidence="3">The sequence shown here is derived from an EMBL/GenBank/DDBJ whole genome shotgun (WGS) entry which is preliminary data.</text>
</comment>
<dbReference type="SMART" id="SM00530">
    <property type="entry name" value="HTH_XRE"/>
    <property type="match status" value="1"/>
</dbReference>